<gene>
    <name evidence="1" type="ORF">SAMN05216251_104307</name>
</gene>
<protein>
    <submittedName>
        <fullName evidence="1">Antibiotic biosynthesis monooxygenase</fullName>
    </submittedName>
</protein>
<evidence type="ECO:0000313" key="1">
    <source>
        <dbReference type="EMBL" id="SFE67028.1"/>
    </source>
</evidence>
<dbReference type="GO" id="GO:0004497">
    <property type="term" value="F:monooxygenase activity"/>
    <property type="evidence" value="ECO:0007669"/>
    <property type="project" value="UniProtKB-KW"/>
</dbReference>
<dbReference type="STRING" id="380248.SAMN05216251_104307"/>
<dbReference type="Gene3D" id="3.30.70.100">
    <property type="match status" value="2"/>
</dbReference>
<reference evidence="1 2" key="1">
    <citation type="submission" date="2016-10" db="EMBL/GenBank/DDBJ databases">
        <authorList>
            <person name="de Groot N.N."/>
        </authorList>
    </citation>
    <scope>NUCLEOTIDE SEQUENCE [LARGE SCALE GENOMIC DNA]</scope>
    <source>
        <strain evidence="1 2">CGMCC 4.3510</strain>
    </source>
</reference>
<organism evidence="1 2">
    <name type="scientific">Actinacidiphila alni</name>
    <dbReference type="NCBI Taxonomy" id="380248"/>
    <lineage>
        <taxon>Bacteria</taxon>
        <taxon>Bacillati</taxon>
        <taxon>Actinomycetota</taxon>
        <taxon>Actinomycetes</taxon>
        <taxon>Kitasatosporales</taxon>
        <taxon>Streptomycetaceae</taxon>
        <taxon>Actinacidiphila</taxon>
    </lineage>
</organism>
<dbReference type="OrthoDB" id="1493813at2"/>
<keyword evidence="1" id="KW-0503">Monooxygenase</keyword>
<evidence type="ECO:0000313" key="2">
    <source>
        <dbReference type="Proteomes" id="UP000199323"/>
    </source>
</evidence>
<accession>A0A1I2CFI7</accession>
<keyword evidence="2" id="KW-1185">Reference proteome</keyword>
<proteinExistence type="predicted"/>
<dbReference type="RefSeq" id="WP_093712966.1">
    <property type="nucleotide sequence ID" value="NZ_FONG01000004.1"/>
</dbReference>
<keyword evidence="1" id="KW-0560">Oxidoreductase</keyword>
<dbReference type="EMBL" id="FONG01000004">
    <property type="protein sequence ID" value="SFE67028.1"/>
    <property type="molecule type" value="Genomic_DNA"/>
</dbReference>
<dbReference type="InterPro" id="IPR011008">
    <property type="entry name" value="Dimeric_a/b-barrel"/>
</dbReference>
<sequence length="218" mass="23397">MAQETNQQTKAAPPDIRRADSTAVHVAQWYVPDRETGVATLDRAVAQWDAARWPSGIRSVNAYLSTEHDTVLTYVQTSDPAAHAAFTAGLTDLAGAATVAYTLHRAIVLHHGPLVPASFVVATFDVDGPHAQRGIVDSVAGALEQAPGDRHPGLLSANFHLSADGTRVLNYAEWTSDEAHISFLEGATRAATLRATHDTPGVRPIGFKRYHLLHSRAV</sequence>
<dbReference type="Proteomes" id="UP000199323">
    <property type="component" value="Unassembled WGS sequence"/>
</dbReference>
<dbReference type="AlphaFoldDB" id="A0A1I2CFI7"/>
<name>A0A1I2CFI7_9ACTN</name>
<dbReference type="SUPFAM" id="SSF54909">
    <property type="entry name" value="Dimeric alpha+beta barrel"/>
    <property type="match status" value="1"/>
</dbReference>